<evidence type="ECO:0000313" key="8">
    <source>
        <dbReference type="EMBL" id="KAL2809150.1"/>
    </source>
</evidence>
<dbReference type="PROSITE" id="PS50048">
    <property type="entry name" value="ZN2_CY6_FUNGAL_2"/>
    <property type="match status" value="1"/>
</dbReference>
<feature type="compositionally biased region" description="Low complexity" evidence="6">
    <location>
        <begin position="74"/>
        <end position="92"/>
    </location>
</feature>
<dbReference type="InterPro" id="IPR036864">
    <property type="entry name" value="Zn2-C6_fun-type_DNA-bd_sf"/>
</dbReference>
<evidence type="ECO:0000256" key="4">
    <source>
        <dbReference type="ARBA" id="ARBA00023163"/>
    </source>
</evidence>
<dbReference type="PANTHER" id="PTHR31001">
    <property type="entry name" value="UNCHARACTERIZED TRANSCRIPTIONAL REGULATORY PROTEIN"/>
    <property type="match status" value="1"/>
</dbReference>
<keyword evidence="4" id="KW-0804">Transcription</keyword>
<reference evidence="8 9" key="1">
    <citation type="submission" date="2024-07" db="EMBL/GenBank/DDBJ databases">
        <title>Section-level genome sequencing and comparative genomics of Aspergillus sections Usti and Cavernicolus.</title>
        <authorList>
            <consortium name="Lawrence Berkeley National Laboratory"/>
            <person name="Nybo J.L."/>
            <person name="Vesth T.C."/>
            <person name="Theobald S."/>
            <person name="Frisvad J.C."/>
            <person name="Larsen T.O."/>
            <person name="Kjaerboelling I."/>
            <person name="Rothschild-Mancinelli K."/>
            <person name="Lyhne E.K."/>
            <person name="Kogle M.E."/>
            <person name="Barry K."/>
            <person name="Clum A."/>
            <person name="Na H."/>
            <person name="Ledsgaard L."/>
            <person name="Lin J."/>
            <person name="Lipzen A."/>
            <person name="Kuo A."/>
            <person name="Riley R."/>
            <person name="Mondo S."/>
            <person name="Labutti K."/>
            <person name="Haridas S."/>
            <person name="Pangalinan J."/>
            <person name="Salamov A.A."/>
            <person name="Simmons B.A."/>
            <person name="Magnuson J.K."/>
            <person name="Chen J."/>
            <person name="Drula E."/>
            <person name="Henrissat B."/>
            <person name="Wiebenga A."/>
            <person name="Lubbers R.J."/>
            <person name="Gomes A.C."/>
            <person name="Makela M.R."/>
            <person name="Stajich J."/>
            <person name="Grigoriev I.V."/>
            <person name="Mortensen U.H."/>
            <person name="De Vries R.P."/>
            <person name="Baker S.E."/>
            <person name="Andersen M.R."/>
        </authorList>
    </citation>
    <scope>NUCLEOTIDE SEQUENCE [LARGE SCALE GENOMIC DNA]</scope>
    <source>
        <strain evidence="8 9">CBS 588.65</strain>
    </source>
</reference>
<feature type="domain" description="Zn(2)-C6 fungal-type" evidence="7">
    <location>
        <begin position="21"/>
        <end position="52"/>
    </location>
</feature>
<dbReference type="Pfam" id="PF00172">
    <property type="entry name" value="Zn_clus"/>
    <property type="match status" value="1"/>
</dbReference>
<feature type="region of interest" description="Disordered" evidence="6">
    <location>
        <begin position="54"/>
        <end position="97"/>
    </location>
</feature>
<proteinExistence type="predicted"/>
<dbReference type="CDD" id="cd12148">
    <property type="entry name" value="fungal_TF_MHR"/>
    <property type="match status" value="1"/>
</dbReference>
<keyword evidence="2" id="KW-0805">Transcription regulation</keyword>
<evidence type="ECO:0000256" key="6">
    <source>
        <dbReference type="SAM" id="MobiDB-lite"/>
    </source>
</evidence>
<evidence type="ECO:0000256" key="2">
    <source>
        <dbReference type="ARBA" id="ARBA00023015"/>
    </source>
</evidence>
<dbReference type="SMART" id="SM00066">
    <property type="entry name" value="GAL4"/>
    <property type="match status" value="1"/>
</dbReference>
<dbReference type="PANTHER" id="PTHR31001:SF40">
    <property type="entry name" value="ZN(II)2CYS6 TRANSCRIPTION FACTOR (EUROFUNG)"/>
    <property type="match status" value="1"/>
</dbReference>
<dbReference type="InterPro" id="IPR001138">
    <property type="entry name" value="Zn2Cys6_DnaBD"/>
</dbReference>
<gene>
    <name evidence="8" type="ORF">BJX63DRAFT_424071</name>
</gene>
<dbReference type="Proteomes" id="UP001610334">
    <property type="component" value="Unassembled WGS sequence"/>
</dbReference>
<keyword evidence="9" id="KW-1185">Reference proteome</keyword>
<dbReference type="InterPro" id="IPR050613">
    <property type="entry name" value="Sec_Metabolite_Reg"/>
</dbReference>
<feature type="compositionally biased region" description="Basic residues" evidence="6">
    <location>
        <begin position="9"/>
        <end position="20"/>
    </location>
</feature>
<evidence type="ECO:0000259" key="7">
    <source>
        <dbReference type="PROSITE" id="PS50048"/>
    </source>
</evidence>
<comment type="subcellular location">
    <subcellularLocation>
        <location evidence="1">Nucleus</location>
    </subcellularLocation>
</comment>
<sequence length="469" mass="53416">MSFSPIRWPSKRPRRVRKPIGCKPCRESKLRCDRQMPCASCRRRSLIEECNYHPASPSTSPVLSGPRPSQARDTSQLLSPRPSTSTSSPWPSDNQAASDSHARWDEVLKRPTGQGYNAYQLDLVNAELSWLALLFMICSVTLSSMEENDPIFGQLWDRDNELLDPSIIVVRLRNTAMMCLSQDQFLIRHSLNMLEAILILIYGISHNDGVEQTWVLLGMAVNIAIALRCNIKVERRRRCWAGVLLLHINRVILFRDVNVSSLLGIEPVLPAIANDSDILEDCVLPRSSQPTQTSMMILKLRLFQLSSRICDRLSGEHKMDEYHLVTSDAEIAQEQAQWNATFLLDGQPSFLDTSSYAHWCILQQYAHQLYLLLHGGFCLSRPSVPARTESQLKCITSGAVLLEIHREFCEVPRLRNYRWFVYGMRSFFALHDGVPDSGVDFNNVFDEWIDTVQWLNADSVNLDIPQLMA</sequence>
<dbReference type="SUPFAM" id="SSF57701">
    <property type="entry name" value="Zn2/Cys6 DNA-binding domain"/>
    <property type="match status" value="1"/>
</dbReference>
<dbReference type="Gene3D" id="4.10.240.10">
    <property type="entry name" value="Zn(2)-C6 fungal-type DNA-binding domain"/>
    <property type="match status" value="1"/>
</dbReference>
<evidence type="ECO:0000256" key="3">
    <source>
        <dbReference type="ARBA" id="ARBA00023125"/>
    </source>
</evidence>
<dbReference type="PROSITE" id="PS00463">
    <property type="entry name" value="ZN2_CY6_FUNGAL_1"/>
    <property type="match status" value="1"/>
</dbReference>
<keyword evidence="5" id="KW-0539">Nucleus</keyword>
<evidence type="ECO:0000313" key="9">
    <source>
        <dbReference type="Proteomes" id="UP001610334"/>
    </source>
</evidence>
<dbReference type="EMBL" id="JBFXLT010000095">
    <property type="protein sequence ID" value="KAL2809150.1"/>
    <property type="molecule type" value="Genomic_DNA"/>
</dbReference>
<organism evidence="8 9">
    <name type="scientific">Aspergillus granulosus</name>
    <dbReference type="NCBI Taxonomy" id="176169"/>
    <lineage>
        <taxon>Eukaryota</taxon>
        <taxon>Fungi</taxon>
        <taxon>Dikarya</taxon>
        <taxon>Ascomycota</taxon>
        <taxon>Pezizomycotina</taxon>
        <taxon>Eurotiomycetes</taxon>
        <taxon>Eurotiomycetidae</taxon>
        <taxon>Eurotiales</taxon>
        <taxon>Aspergillaceae</taxon>
        <taxon>Aspergillus</taxon>
        <taxon>Aspergillus subgen. Nidulantes</taxon>
    </lineage>
</organism>
<comment type="caution">
    <text evidence="8">The sequence shown here is derived from an EMBL/GenBank/DDBJ whole genome shotgun (WGS) entry which is preliminary data.</text>
</comment>
<keyword evidence="3" id="KW-0238">DNA-binding</keyword>
<feature type="region of interest" description="Disordered" evidence="6">
    <location>
        <begin position="1"/>
        <end position="20"/>
    </location>
</feature>
<protein>
    <recommendedName>
        <fullName evidence="7">Zn(2)-C6 fungal-type domain-containing protein</fullName>
    </recommendedName>
</protein>
<dbReference type="CDD" id="cd00067">
    <property type="entry name" value="GAL4"/>
    <property type="match status" value="1"/>
</dbReference>
<name>A0ABR4H148_9EURO</name>
<evidence type="ECO:0000256" key="5">
    <source>
        <dbReference type="ARBA" id="ARBA00023242"/>
    </source>
</evidence>
<accession>A0ABR4H148</accession>
<evidence type="ECO:0000256" key="1">
    <source>
        <dbReference type="ARBA" id="ARBA00004123"/>
    </source>
</evidence>